<dbReference type="Gene3D" id="3.10.450.50">
    <property type="match status" value="1"/>
</dbReference>
<reference evidence="9 10" key="1">
    <citation type="submission" date="2018-06" db="EMBL/GenBank/DDBJ databases">
        <authorList>
            <consortium name="Pathogen Informatics"/>
            <person name="Doyle S."/>
        </authorList>
    </citation>
    <scope>NUCLEOTIDE SEQUENCE [LARGE SCALE GENOMIC DNA]</scope>
    <source>
        <strain evidence="9 10">NCTC11087</strain>
    </source>
</reference>
<dbReference type="InterPro" id="IPR004027">
    <property type="entry name" value="SEC_C_motif"/>
</dbReference>
<keyword evidence="10" id="KW-1185">Reference proteome</keyword>
<comment type="cofactor">
    <cofactor evidence="6">
        <name>Co(2+)</name>
        <dbReference type="ChEBI" id="CHEBI:48828"/>
    </cofactor>
    <cofactor evidence="6">
        <name>Zn(2+)</name>
        <dbReference type="ChEBI" id="CHEBI:29105"/>
    </cofactor>
    <cofactor evidence="6">
        <name>Mn(2+)</name>
        <dbReference type="ChEBI" id="CHEBI:29035"/>
    </cofactor>
    <cofactor evidence="6">
        <name>Fe(2+)</name>
        <dbReference type="ChEBI" id="CHEBI:29033"/>
    </cofactor>
    <text evidence="6">Binds 2 divalent metal cations per subunit. Has a high-affinity and a low affinity metal-binding site. The true nature of the physiological cofactor is under debate. The enzyme is active with cobalt, zinc, manganese or divalent iron ions. Most likely, methionine aminopeptidases function as mononuclear Fe(2+)-metalloproteases under physiological conditions, and the catalytically relevant metal-binding site has been assigned to the histidine-containing high-affinity site.</text>
</comment>
<evidence type="ECO:0000259" key="8">
    <source>
        <dbReference type="Pfam" id="PF00557"/>
    </source>
</evidence>
<dbReference type="AlphaFoldDB" id="A0A380LM96"/>
<dbReference type="Pfam" id="PF00557">
    <property type="entry name" value="Peptidase_M24"/>
    <property type="match status" value="1"/>
</dbReference>
<dbReference type="GO" id="GO:0070006">
    <property type="term" value="F:metalloaminopeptidase activity"/>
    <property type="evidence" value="ECO:0007669"/>
    <property type="project" value="UniProtKB-UniRule"/>
</dbReference>
<dbReference type="EC" id="3.4.11.18" evidence="6 7"/>
<dbReference type="PANTHER" id="PTHR43330:SF8">
    <property type="entry name" value="METHIONINE AMINOPEPTIDASE 1D, MITOCHONDRIAL"/>
    <property type="match status" value="1"/>
</dbReference>
<dbReference type="Proteomes" id="UP000255523">
    <property type="component" value="Unassembled WGS sequence"/>
</dbReference>
<evidence type="ECO:0000313" key="9">
    <source>
        <dbReference type="EMBL" id="SUO04461.1"/>
    </source>
</evidence>
<feature type="binding site" evidence="6">
    <location>
        <position position="163"/>
    </location>
    <ligand>
        <name>a divalent metal cation</name>
        <dbReference type="ChEBI" id="CHEBI:60240"/>
        <label>1</label>
    </ligand>
</feature>
<organism evidence="9 10">
    <name type="scientific">Faecalicoccus pleomorphus</name>
    <dbReference type="NCBI Taxonomy" id="1323"/>
    <lineage>
        <taxon>Bacteria</taxon>
        <taxon>Bacillati</taxon>
        <taxon>Bacillota</taxon>
        <taxon>Erysipelotrichia</taxon>
        <taxon>Erysipelotrichales</taxon>
        <taxon>Erysipelotrichaceae</taxon>
        <taxon>Faecalicoccus</taxon>
    </lineage>
</organism>
<name>A0A380LM96_9FIRM</name>
<dbReference type="Pfam" id="PF02810">
    <property type="entry name" value="SEC-C"/>
    <property type="match status" value="1"/>
</dbReference>
<dbReference type="PANTHER" id="PTHR43330">
    <property type="entry name" value="METHIONINE AMINOPEPTIDASE"/>
    <property type="match status" value="1"/>
</dbReference>
<dbReference type="GO" id="GO:0006508">
    <property type="term" value="P:proteolysis"/>
    <property type="evidence" value="ECO:0007669"/>
    <property type="project" value="UniProtKB-KW"/>
</dbReference>
<feature type="binding site" evidence="6">
    <location>
        <position position="259"/>
    </location>
    <ligand>
        <name>a divalent metal cation</name>
        <dbReference type="ChEBI" id="CHEBI:60240"/>
        <label>2</label>
        <note>catalytic</note>
    </ligand>
</feature>
<keyword evidence="2 6" id="KW-0031">Aminopeptidase</keyword>
<feature type="binding site" evidence="6">
    <location>
        <position position="291"/>
    </location>
    <ligand>
        <name>a divalent metal cation</name>
        <dbReference type="ChEBI" id="CHEBI:60240"/>
        <label>1</label>
    </ligand>
</feature>
<feature type="binding site" evidence="6">
    <location>
        <position position="152"/>
    </location>
    <ligand>
        <name>a divalent metal cation</name>
        <dbReference type="ChEBI" id="CHEBI:60240"/>
        <label>1</label>
    </ligand>
</feature>
<comment type="function">
    <text evidence="1 6">Removes the N-terminal methionine from nascent proteins. The N-terminal methionine is often cleaved when the second residue in the primary sequence is small and uncharged (Met-Ala-, Cys, Gly, Pro, Ser, Thr, or Val). Requires deformylation of the N(alpha)-formylated initiator methionine before it can be hydrolyzed.</text>
</comment>
<dbReference type="HAMAP" id="MF_01974">
    <property type="entry name" value="MetAP_1"/>
    <property type="match status" value="1"/>
</dbReference>
<dbReference type="SUPFAM" id="SSF103642">
    <property type="entry name" value="Sec-C motif"/>
    <property type="match status" value="1"/>
</dbReference>
<evidence type="ECO:0000256" key="3">
    <source>
        <dbReference type="ARBA" id="ARBA00022670"/>
    </source>
</evidence>
<evidence type="ECO:0000313" key="10">
    <source>
        <dbReference type="Proteomes" id="UP000255523"/>
    </source>
</evidence>
<sequence>MIVEKVYNDSVKQIGSDSVISKNMPCWCGSGKKYKHCHQEWDDNINVLKLQGKIVPGHDLIKNEEDIKWIKKAAKINNEILDMVGEKIHAGMSTEEIDQMVYDYTVSHGAIPACLDYMGFPKSCCTSVNNEICHGIPDKNVILKEGDIVNVDCTTIVHRHYADASRMFCIGKVSDEAKRLVDVTKECLQIGIEAVRPWGYFGDIGAAIQEHAHKNGYSVVTDFCGHGVGNAFHEDPYVHHVGIKNTGMVVAPGMVFTIEPMINQGVSTLYIDKQNGWTAYTSDGKLSAQWEHTIYVTEKGVEILAY</sequence>
<feature type="domain" description="Peptidase M24" evidence="8">
    <location>
        <begin position="69"/>
        <end position="298"/>
    </location>
</feature>
<dbReference type="OrthoDB" id="9802055at2"/>
<dbReference type="GO" id="GO:0046872">
    <property type="term" value="F:metal ion binding"/>
    <property type="evidence" value="ECO:0007669"/>
    <property type="project" value="UniProtKB-UniRule"/>
</dbReference>
<dbReference type="InterPro" id="IPR001714">
    <property type="entry name" value="Pept_M24_MAP"/>
</dbReference>
<comment type="catalytic activity">
    <reaction evidence="6 7">
        <text>Release of N-terminal amino acids, preferentially methionine, from peptides and arylamides.</text>
        <dbReference type="EC" id="3.4.11.18"/>
    </reaction>
</comment>
<evidence type="ECO:0000256" key="4">
    <source>
        <dbReference type="ARBA" id="ARBA00022723"/>
    </source>
</evidence>
<dbReference type="NCBIfam" id="NF008970">
    <property type="entry name" value="PRK12318.1"/>
    <property type="match status" value="1"/>
</dbReference>
<accession>A0A380LM96</accession>
<dbReference type="GO" id="GO:0004239">
    <property type="term" value="F:initiator methionyl aminopeptidase activity"/>
    <property type="evidence" value="ECO:0007669"/>
    <property type="project" value="UniProtKB-UniRule"/>
</dbReference>
<dbReference type="SUPFAM" id="SSF55920">
    <property type="entry name" value="Creatinase/aminopeptidase"/>
    <property type="match status" value="1"/>
</dbReference>
<feature type="binding site" evidence="6">
    <location>
        <position position="226"/>
    </location>
    <ligand>
        <name>a divalent metal cation</name>
        <dbReference type="ChEBI" id="CHEBI:60240"/>
        <label>2</label>
        <note>catalytic</note>
    </ligand>
</feature>
<comment type="similarity">
    <text evidence="6">Belongs to the peptidase M24A family. Methionine aminopeptidase type 1 subfamily.</text>
</comment>
<dbReference type="PRINTS" id="PR00599">
    <property type="entry name" value="MAPEPTIDASE"/>
</dbReference>
<evidence type="ECO:0000256" key="7">
    <source>
        <dbReference type="RuleBase" id="RU003653"/>
    </source>
</evidence>
<gene>
    <name evidence="6 9" type="primary">map</name>
    <name evidence="9" type="ORF">NCTC11087_01378</name>
</gene>
<evidence type="ECO:0000256" key="6">
    <source>
        <dbReference type="HAMAP-Rule" id="MF_01974"/>
    </source>
</evidence>
<keyword evidence="3 6" id="KW-0645">Protease</keyword>
<dbReference type="EMBL" id="UHFX01000003">
    <property type="protein sequence ID" value="SUO04461.1"/>
    <property type="molecule type" value="Genomic_DNA"/>
</dbReference>
<feature type="binding site" evidence="6">
    <location>
        <position position="134"/>
    </location>
    <ligand>
        <name>substrate</name>
    </ligand>
</feature>
<keyword evidence="4 6" id="KW-0479">Metal-binding</keyword>
<dbReference type="InterPro" id="IPR036005">
    <property type="entry name" value="Creatinase/aminopeptidase-like"/>
</dbReference>
<evidence type="ECO:0000256" key="1">
    <source>
        <dbReference type="ARBA" id="ARBA00002521"/>
    </source>
</evidence>
<dbReference type="PROSITE" id="PS00680">
    <property type="entry name" value="MAP_1"/>
    <property type="match status" value="1"/>
</dbReference>
<comment type="subunit">
    <text evidence="6">Monomer.</text>
</comment>
<feature type="binding site" evidence="6">
    <location>
        <position position="163"/>
    </location>
    <ligand>
        <name>a divalent metal cation</name>
        <dbReference type="ChEBI" id="CHEBI:60240"/>
        <label>2</label>
        <note>catalytic</note>
    </ligand>
</feature>
<dbReference type="NCBIfam" id="TIGR00500">
    <property type="entry name" value="met_pdase_I"/>
    <property type="match status" value="1"/>
</dbReference>
<proteinExistence type="inferred from homology"/>
<feature type="binding site" evidence="6">
    <location>
        <position position="233"/>
    </location>
    <ligand>
        <name>substrate</name>
    </ligand>
</feature>
<evidence type="ECO:0000256" key="2">
    <source>
        <dbReference type="ARBA" id="ARBA00022438"/>
    </source>
</evidence>
<dbReference type="CDD" id="cd01086">
    <property type="entry name" value="MetAP1"/>
    <property type="match status" value="1"/>
</dbReference>
<dbReference type="Gene3D" id="3.90.230.10">
    <property type="entry name" value="Creatinase/methionine aminopeptidase superfamily"/>
    <property type="match status" value="1"/>
</dbReference>
<evidence type="ECO:0000256" key="5">
    <source>
        <dbReference type="ARBA" id="ARBA00022801"/>
    </source>
</evidence>
<feature type="binding site" evidence="6">
    <location>
        <position position="291"/>
    </location>
    <ligand>
        <name>a divalent metal cation</name>
        <dbReference type="ChEBI" id="CHEBI:60240"/>
        <label>2</label>
        <note>catalytic</note>
    </ligand>
</feature>
<keyword evidence="5 6" id="KW-0378">Hydrolase</keyword>
<dbReference type="InterPro" id="IPR000994">
    <property type="entry name" value="Pept_M24"/>
</dbReference>
<dbReference type="InterPro" id="IPR002467">
    <property type="entry name" value="Pept_M24A_MAP1"/>
</dbReference>
<protein>
    <recommendedName>
        <fullName evidence="6 7">Methionine aminopeptidase</fullName>
        <shortName evidence="6">MAP</shortName>
        <shortName evidence="6">MetAP</shortName>
        <ecNumber evidence="6 7">3.4.11.18</ecNumber>
    </recommendedName>
    <alternativeName>
        <fullName evidence="6">Peptidase M</fullName>
    </alternativeName>
</protein>